<gene>
    <name evidence="2" type="ORF">NECAME_16873</name>
</gene>
<dbReference type="KEGG" id="nai:NECAME_16873"/>
<name>W2TVU7_NECAM</name>
<reference evidence="3" key="1">
    <citation type="journal article" date="2014" name="Nat. Genet.">
        <title>Genome of the human hookworm Necator americanus.</title>
        <authorList>
            <person name="Tang Y.T."/>
            <person name="Gao X."/>
            <person name="Rosa B.A."/>
            <person name="Abubucker S."/>
            <person name="Hallsworth-Pepin K."/>
            <person name="Martin J."/>
            <person name="Tyagi R."/>
            <person name="Heizer E."/>
            <person name="Zhang X."/>
            <person name="Bhonagiri-Palsikar V."/>
            <person name="Minx P."/>
            <person name="Warren W.C."/>
            <person name="Wang Q."/>
            <person name="Zhan B."/>
            <person name="Hotez P.J."/>
            <person name="Sternberg P.W."/>
            <person name="Dougall A."/>
            <person name="Gaze S.T."/>
            <person name="Mulvenna J."/>
            <person name="Sotillo J."/>
            <person name="Ranganathan S."/>
            <person name="Rabelo E.M."/>
            <person name="Wilson R.K."/>
            <person name="Felgner P.L."/>
            <person name="Bethony J."/>
            <person name="Hawdon J.M."/>
            <person name="Gasser R.B."/>
            <person name="Loukas A."/>
            <person name="Mitreva M."/>
        </authorList>
    </citation>
    <scope>NUCLEOTIDE SEQUENCE [LARGE SCALE GENOMIC DNA]</scope>
</reference>
<evidence type="ECO:0000313" key="2">
    <source>
        <dbReference type="EMBL" id="ETN85186.1"/>
    </source>
</evidence>
<proteinExistence type="predicted"/>
<dbReference type="PANTHER" id="PTHR31005">
    <property type="entry name" value="DUF4139 DOMAIN-CONTAINING PROTEIN"/>
    <property type="match status" value="1"/>
</dbReference>
<dbReference type="Proteomes" id="UP000053676">
    <property type="component" value="Unassembled WGS sequence"/>
</dbReference>
<organism evidence="2 3">
    <name type="scientific">Necator americanus</name>
    <name type="common">Human hookworm</name>
    <dbReference type="NCBI Taxonomy" id="51031"/>
    <lineage>
        <taxon>Eukaryota</taxon>
        <taxon>Metazoa</taxon>
        <taxon>Ecdysozoa</taxon>
        <taxon>Nematoda</taxon>
        <taxon>Chromadorea</taxon>
        <taxon>Rhabditida</taxon>
        <taxon>Rhabditina</taxon>
        <taxon>Rhabditomorpha</taxon>
        <taxon>Strongyloidea</taxon>
        <taxon>Ancylostomatidae</taxon>
        <taxon>Bunostominae</taxon>
        <taxon>Necator</taxon>
    </lineage>
</organism>
<evidence type="ECO:0000313" key="3">
    <source>
        <dbReference type="Proteomes" id="UP000053676"/>
    </source>
</evidence>
<keyword evidence="3" id="KW-1185">Reference proteome</keyword>
<protein>
    <recommendedName>
        <fullName evidence="1">DUF4139 domain-containing protein</fullName>
    </recommendedName>
</protein>
<dbReference type="Pfam" id="PF13598">
    <property type="entry name" value="DUF4139"/>
    <property type="match status" value="1"/>
</dbReference>
<dbReference type="InterPro" id="IPR011935">
    <property type="entry name" value="CHP02231"/>
</dbReference>
<dbReference type="EMBL" id="KI657789">
    <property type="protein sequence ID" value="ETN85186.1"/>
    <property type="molecule type" value="Genomic_DNA"/>
</dbReference>
<evidence type="ECO:0000259" key="1">
    <source>
        <dbReference type="Pfam" id="PF13598"/>
    </source>
</evidence>
<dbReference type="OrthoDB" id="10068793at2759"/>
<sequence length="228" mass="25069">MKNVTNRIVPDSVRVDGRGDGIIHDVQLRDKPTIHEETDSPIAIELRERIEEKLKEVNLLKDRETVLKRRIEILDKIVGEVATAAPMKPHALSTEFTISKPAAIPSDGAAHKVTVGILDVDPVLLRQCVPSKNLSAFLTAFAVNTSQLPLLLGDAAVYLNNSFVSKVGIIAKISSTVHDQLIVVKNTRNESLLLTIKESIPQSTDEQIRIRLISPEIPSSDVAKESEH</sequence>
<dbReference type="PANTHER" id="PTHR31005:SF8">
    <property type="entry name" value="DUF4139 DOMAIN-CONTAINING PROTEIN"/>
    <property type="match status" value="1"/>
</dbReference>
<dbReference type="InterPro" id="IPR037291">
    <property type="entry name" value="DUF4139"/>
</dbReference>
<feature type="domain" description="DUF4139" evidence="1">
    <location>
        <begin position="69"/>
        <end position="221"/>
    </location>
</feature>
<dbReference type="AlphaFoldDB" id="W2TVU7"/>
<accession>W2TVU7</accession>